<name>A0A0C3P9F7_PISTI</name>
<evidence type="ECO:0000313" key="2">
    <source>
        <dbReference type="EMBL" id="KIO04174.1"/>
    </source>
</evidence>
<accession>A0A0C3P9F7</accession>
<dbReference type="HOGENOM" id="CLU_2185052_0_0_1"/>
<dbReference type="Proteomes" id="UP000054217">
    <property type="component" value="Unassembled WGS sequence"/>
</dbReference>
<dbReference type="InParanoid" id="A0A0C3P9F7"/>
<evidence type="ECO:0000313" key="3">
    <source>
        <dbReference type="Proteomes" id="UP000054217"/>
    </source>
</evidence>
<evidence type="ECO:0000256" key="1">
    <source>
        <dbReference type="SAM" id="MobiDB-lite"/>
    </source>
</evidence>
<reference evidence="2 3" key="1">
    <citation type="submission" date="2014-04" db="EMBL/GenBank/DDBJ databases">
        <authorList>
            <consortium name="DOE Joint Genome Institute"/>
            <person name="Kuo A."/>
            <person name="Kohler A."/>
            <person name="Costa M.D."/>
            <person name="Nagy L.G."/>
            <person name="Floudas D."/>
            <person name="Copeland A."/>
            <person name="Barry K.W."/>
            <person name="Cichocki N."/>
            <person name="Veneault-Fourrey C."/>
            <person name="LaButti K."/>
            <person name="Lindquist E.A."/>
            <person name="Lipzen A."/>
            <person name="Lundell T."/>
            <person name="Morin E."/>
            <person name="Murat C."/>
            <person name="Sun H."/>
            <person name="Tunlid A."/>
            <person name="Henrissat B."/>
            <person name="Grigoriev I.V."/>
            <person name="Hibbett D.S."/>
            <person name="Martin F."/>
            <person name="Nordberg H.P."/>
            <person name="Cantor M.N."/>
            <person name="Hua S.X."/>
        </authorList>
    </citation>
    <scope>NUCLEOTIDE SEQUENCE [LARGE SCALE GENOMIC DNA]</scope>
    <source>
        <strain evidence="2 3">Marx 270</strain>
    </source>
</reference>
<organism evidence="2 3">
    <name type="scientific">Pisolithus tinctorius Marx 270</name>
    <dbReference type="NCBI Taxonomy" id="870435"/>
    <lineage>
        <taxon>Eukaryota</taxon>
        <taxon>Fungi</taxon>
        <taxon>Dikarya</taxon>
        <taxon>Basidiomycota</taxon>
        <taxon>Agaricomycotina</taxon>
        <taxon>Agaricomycetes</taxon>
        <taxon>Agaricomycetidae</taxon>
        <taxon>Boletales</taxon>
        <taxon>Sclerodermatineae</taxon>
        <taxon>Pisolithaceae</taxon>
        <taxon>Pisolithus</taxon>
    </lineage>
</organism>
<reference evidence="3" key="2">
    <citation type="submission" date="2015-01" db="EMBL/GenBank/DDBJ databases">
        <title>Evolutionary Origins and Diversification of the Mycorrhizal Mutualists.</title>
        <authorList>
            <consortium name="DOE Joint Genome Institute"/>
            <consortium name="Mycorrhizal Genomics Consortium"/>
            <person name="Kohler A."/>
            <person name="Kuo A."/>
            <person name="Nagy L.G."/>
            <person name="Floudas D."/>
            <person name="Copeland A."/>
            <person name="Barry K.W."/>
            <person name="Cichocki N."/>
            <person name="Veneault-Fourrey C."/>
            <person name="LaButti K."/>
            <person name="Lindquist E.A."/>
            <person name="Lipzen A."/>
            <person name="Lundell T."/>
            <person name="Morin E."/>
            <person name="Murat C."/>
            <person name="Riley R."/>
            <person name="Ohm R."/>
            <person name="Sun H."/>
            <person name="Tunlid A."/>
            <person name="Henrissat B."/>
            <person name="Grigoriev I.V."/>
            <person name="Hibbett D.S."/>
            <person name="Martin F."/>
        </authorList>
    </citation>
    <scope>NUCLEOTIDE SEQUENCE [LARGE SCALE GENOMIC DNA]</scope>
    <source>
        <strain evidence="3">Marx 270</strain>
    </source>
</reference>
<proteinExistence type="predicted"/>
<sequence length="109" mass="11838">MRAQASSLPPSPLTTQPGADIADKSLLPNLTPIGSQYSTPIERPITDNIWSYSEVVRTGTRDPSPAPKGAATTIPGLRLESYLARVSWLEGCLVDESFEKGLRLQDELE</sequence>
<protein>
    <submittedName>
        <fullName evidence="2">Uncharacterized protein</fullName>
    </submittedName>
</protein>
<feature type="region of interest" description="Disordered" evidence="1">
    <location>
        <begin position="1"/>
        <end position="25"/>
    </location>
</feature>
<feature type="compositionally biased region" description="Low complexity" evidence="1">
    <location>
        <begin position="1"/>
        <end position="17"/>
    </location>
</feature>
<gene>
    <name evidence="2" type="ORF">M404DRAFT_26383</name>
</gene>
<dbReference type="EMBL" id="KN831972">
    <property type="protein sequence ID" value="KIO04174.1"/>
    <property type="molecule type" value="Genomic_DNA"/>
</dbReference>
<keyword evidence="3" id="KW-1185">Reference proteome</keyword>
<dbReference type="AlphaFoldDB" id="A0A0C3P9F7"/>